<sequence>MARGRPSKKQVILDAARQLFAESGYQGTSIDLVVQTASVSKPTVYNNFPTKQALLQALLEELSSEVQSQRQAIIGDDSLSVIGRLIAIFRQLATVPEYLAVYRMCYGERHKLDEVTYQLCTRFDQVLQDDCQALLLRQKEEGDSTLVVIAICRESLLIPALSGGQAVSQDVIETALSRVI</sequence>
<dbReference type="Proteomes" id="UP000595332">
    <property type="component" value="Chromosome"/>
</dbReference>
<dbReference type="EMBL" id="AP014546">
    <property type="protein sequence ID" value="BBB30049.1"/>
    <property type="molecule type" value="Genomic_DNA"/>
</dbReference>
<evidence type="ECO:0000259" key="5">
    <source>
        <dbReference type="PROSITE" id="PS50977"/>
    </source>
</evidence>
<dbReference type="KEGG" id="njp:NEJAP_2101"/>
<evidence type="ECO:0000256" key="3">
    <source>
        <dbReference type="ARBA" id="ARBA00023163"/>
    </source>
</evidence>
<evidence type="ECO:0000256" key="1">
    <source>
        <dbReference type="ARBA" id="ARBA00023015"/>
    </source>
</evidence>
<protein>
    <submittedName>
        <fullName evidence="6">TetR family transcriptional regulator</fullName>
    </submittedName>
</protein>
<evidence type="ECO:0000256" key="4">
    <source>
        <dbReference type="PROSITE-ProRule" id="PRU00335"/>
    </source>
</evidence>
<proteinExistence type="predicted"/>
<reference evidence="6 7" key="1">
    <citation type="journal article" date="2008" name="Int. J. Syst. Evol. Microbiol.">
        <title>Neptunomonas japonica sp. nov., an Osedax japonicus symbiont-like bacterium isolated from sediment adjacent to sperm whale carcasses off Kagoshima, Japan.</title>
        <authorList>
            <person name="Miyazaki M."/>
            <person name="Nogi Y."/>
            <person name="Fujiwara Y."/>
            <person name="Kawato M."/>
            <person name="Kubokawa K."/>
            <person name="Horikoshi K."/>
        </authorList>
    </citation>
    <scope>NUCLEOTIDE SEQUENCE [LARGE SCALE GENOMIC DNA]</scope>
    <source>
        <strain evidence="6 7">JAMM 1380</strain>
    </source>
</reference>
<keyword evidence="2 4" id="KW-0238">DNA-binding</keyword>
<dbReference type="AlphaFoldDB" id="A0A7R6PA45"/>
<dbReference type="Pfam" id="PF00440">
    <property type="entry name" value="TetR_N"/>
    <property type="match status" value="1"/>
</dbReference>
<dbReference type="PANTHER" id="PTHR30055:SF234">
    <property type="entry name" value="HTH-TYPE TRANSCRIPTIONAL REGULATOR BETI"/>
    <property type="match status" value="1"/>
</dbReference>
<organism evidence="6 7">
    <name type="scientific">Neptunomonas japonica JAMM 1380</name>
    <dbReference type="NCBI Taxonomy" id="1441457"/>
    <lineage>
        <taxon>Bacteria</taxon>
        <taxon>Pseudomonadati</taxon>
        <taxon>Pseudomonadota</taxon>
        <taxon>Gammaproteobacteria</taxon>
        <taxon>Oceanospirillales</taxon>
        <taxon>Oceanospirillaceae</taxon>
        <taxon>Neptunomonas</taxon>
    </lineage>
</organism>
<dbReference type="GO" id="GO:0003700">
    <property type="term" value="F:DNA-binding transcription factor activity"/>
    <property type="evidence" value="ECO:0007669"/>
    <property type="project" value="TreeGrafter"/>
</dbReference>
<evidence type="ECO:0000256" key="2">
    <source>
        <dbReference type="ARBA" id="ARBA00023125"/>
    </source>
</evidence>
<dbReference type="Gene3D" id="1.10.357.10">
    <property type="entry name" value="Tetracycline Repressor, domain 2"/>
    <property type="match status" value="1"/>
</dbReference>
<dbReference type="InterPro" id="IPR050109">
    <property type="entry name" value="HTH-type_TetR-like_transc_reg"/>
</dbReference>
<dbReference type="FunFam" id="1.10.10.60:FF:000141">
    <property type="entry name" value="TetR family transcriptional regulator"/>
    <property type="match status" value="1"/>
</dbReference>
<feature type="DNA-binding region" description="H-T-H motif" evidence="4">
    <location>
        <begin position="29"/>
        <end position="48"/>
    </location>
</feature>
<name>A0A7R6PA45_9GAMM</name>
<feature type="domain" description="HTH tetR-type" evidence="5">
    <location>
        <begin position="6"/>
        <end position="66"/>
    </location>
</feature>
<dbReference type="InterPro" id="IPR009057">
    <property type="entry name" value="Homeodomain-like_sf"/>
</dbReference>
<accession>A0A7R6PA45</accession>
<keyword evidence="1" id="KW-0805">Transcription regulation</keyword>
<keyword evidence="3" id="KW-0804">Transcription</keyword>
<dbReference type="PRINTS" id="PR00455">
    <property type="entry name" value="HTHTETR"/>
</dbReference>
<evidence type="ECO:0000313" key="7">
    <source>
        <dbReference type="Proteomes" id="UP000595332"/>
    </source>
</evidence>
<gene>
    <name evidence="6" type="ORF">NEJAP_2101</name>
</gene>
<dbReference type="PROSITE" id="PS50977">
    <property type="entry name" value="HTH_TETR_2"/>
    <property type="match status" value="1"/>
</dbReference>
<keyword evidence="7" id="KW-1185">Reference proteome</keyword>
<dbReference type="PANTHER" id="PTHR30055">
    <property type="entry name" value="HTH-TYPE TRANSCRIPTIONAL REGULATOR RUTR"/>
    <property type="match status" value="1"/>
</dbReference>
<dbReference type="SUPFAM" id="SSF46689">
    <property type="entry name" value="Homeodomain-like"/>
    <property type="match status" value="1"/>
</dbReference>
<evidence type="ECO:0000313" key="6">
    <source>
        <dbReference type="EMBL" id="BBB30049.1"/>
    </source>
</evidence>
<dbReference type="GO" id="GO:0000976">
    <property type="term" value="F:transcription cis-regulatory region binding"/>
    <property type="evidence" value="ECO:0007669"/>
    <property type="project" value="TreeGrafter"/>
</dbReference>
<dbReference type="InterPro" id="IPR001647">
    <property type="entry name" value="HTH_TetR"/>
</dbReference>
<dbReference type="RefSeq" id="WP_201347265.1">
    <property type="nucleotide sequence ID" value="NZ_AP014546.1"/>
</dbReference>